<name>R7Z6L0_CONA1</name>
<protein>
    <submittedName>
        <fullName evidence="2">Uncharacterized protein</fullName>
    </submittedName>
</protein>
<organism evidence="2 3">
    <name type="scientific">Coniosporium apollinis (strain CBS 100218)</name>
    <name type="common">Rock-inhabiting black yeast</name>
    <dbReference type="NCBI Taxonomy" id="1168221"/>
    <lineage>
        <taxon>Eukaryota</taxon>
        <taxon>Fungi</taxon>
        <taxon>Dikarya</taxon>
        <taxon>Ascomycota</taxon>
        <taxon>Pezizomycotina</taxon>
        <taxon>Dothideomycetes</taxon>
        <taxon>Dothideomycetes incertae sedis</taxon>
        <taxon>Coniosporium</taxon>
    </lineage>
</organism>
<dbReference type="GeneID" id="19906132"/>
<evidence type="ECO:0000313" key="2">
    <source>
        <dbReference type="EMBL" id="EON69561.1"/>
    </source>
</evidence>
<feature type="compositionally biased region" description="Polar residues" evidence="1">
    <location>
        <begin position="60"/>
        <end position="77"/>
    </location>
</feature>
<dbReference type="Proteomes" id="UP000016924">
    <property type="component" value="Unassembled WGS sequence"/>
</dbReference>
<dbReference type="HOGENOM" id="CLU_2637968_0_0_1"/>
<accession>R7Z6L0</accession>
<keyword evidence="3" id="KW-1185">Reference proteome</keyword>
<dbReference type="RefSeq" id="XP_007784878.1">
    <property type="nucleotide sequence ID" value="XM_007786688.1"/>
</dbReference>
<feature type="compositionally biased region" description="Basic residues" evidence="1">
    <location>
        <begin position="38"/>
        <end position="52"/>
    </location>
</feature>
<evidence type="ECO:0000313" key="3">
    <source>
        <dbReference type="Proteomes" id="UP000016924"/>
    </source>
</evidence>
<feature type="region of interest" description="Disordered" evidence="1">
    <location>
        <begin position="37"/>
        <end position="77"/>
    </location>
</feature>
<gene>
    <name evidence="2" type="ORF">W97_08821</name>
</gene>
<proteinExistence type="predicted"/>
<reference evidence="3" key="1">
    <citation type="submission" date="2012-06" db="EMBL/GenBank/DDBJ databases">
        <title>The genome sequence of Coniosporium apollinis CBS 100218.</title>
        <authorList>
            <consortium name="The Broad Institute Genome Sequencing Platform"/>
            <person name="Cuomo C."/>
            <person name="Gorbushina A."/>
            <person name="Noack S."/>
            <person name="Walker B."/>
            <person name="Young S.K."/>
            <person name="Zeng Q."/>
            <person name="Gargeya S."/>
            <person name="Fitzgerald M."/>
            <person name="Haas B."/>
            <person name="Abouelleil A."/>
            <person name="Alvarado L."/>
            <person name="Arachchi H.M."/>
            <person name="Berlin A.M."/>
            <person name="Chapman S.B."/>
            <person name="Goldberg J."/>
            <person name="Griggs A."/>
            <person name="Gujja S."/>
            <person name="Hansen M."/>
            <person name="Howarth C."/>
            <person name="Imamovic A."/>
            <person name="Larimer J."/>
            <person name="McCowan C."/>
            <person name="Montmayeur A."/>
            <person name="Murphy C."/>
            <person name="Neiman D."/>
            <person name="Pearson M."/>
            <person name="Priest M."/>
            <person name="Roberts A."/>
            <person name="Saif S."/>
            <person name="Shea T."/>
            <person name="Sisk P."/>
            <person name="Sykes S."/>
            <person name="Wortman J."/>
            <person name="Nusbaum C."/>
            <person name="Birren B."/>
        </authorList>
    </citation>
    <scope>NUCLEOTIDE SEQUENCE [LARGE SCALE GENOMIC DNA]</scope>
    <source>
        <strain evidence="3">CBS 100218</strain>
    </source>
</reference>
<evidence type="ECO:0000256" key="1">
    <source>
        <dbReference type="SAM" id="MobiDB-lite"/>
    </source>
</evidence>
<dbReference type="AlphaFoldDB" id="R7Z6L0"/>
<sequence>MERLKFGTEYYKSKPRLAKGKDVFVGMHDENAYLEKSAKRRRHKVADRKKKRAAYDRRSWSSSLATNYPTPSSSGIP</sequence>
<dbReference type="EMBL" id="JH767618">
    <property type="protein sequence ID" value="EON69561.1"/>
    <property type="molecule type" value="Genomic_DNA"/>
</dbReference>